<evidence type="ECO:0000313" key="2">
    <source>
        <dbReference type="EMBL" id="CAG6483352.1"/>
    </source>
</evidence>
<sequence>MSEIEVVTCTSWLIPTVTNLSQPSDIQRFDPVRVRPVLAAVLNVRDPDDAQPDQALPLDPVPVRLLQRSVHERGRPALPLYTDPPRGSVQPGEQSDGVPQKVPAPDDAVGGREAPDYDPMR</sequence>
<dbReference type="EMBL" id="HBUE01095981">
    <property type="protein sequence ID" value="CAG6483352.1"/>
    <property type="molecule type" value="Transcribed_RNA"/>
</dbReference>
<evidence type="ECO:0000256" key="1">
    <source>
        <dbReference type="SAM" id="MobiDB-lite"/>
    </source>
</evidence>
<dbReference type="EMBL" id="HBUE01095978">
    <property type="protein sequence ID" value="CAG6483349.1"/>
    <property type="molecule type" value="Transcribed_RNA"/>
</dbReference>
<accession>A0A8D8C213</accession>
<reference evidence="2" key="1">
    <citation type="submission" date="2021-05" db="EMBL/GenBank/DDBJ databases">
        <authorList>
            <person name="Alioto T."/>
            <person name="Alioto T."/>
            <person name="Gomez Garrido J."/>
        </authorList>
    </citation>
    <scope>NUCLEOTIDE SEQUENCE</scope>
</reference>
<feature type="compositionally biased region" description="Basic and acidic residues" evidence="1">
    <location>
        <begin position="109"/>
        <end position="121"/>
    </location>
</feature>
<organism evidence="2">
    <name type="scientific">Culex pipiens</name>
    <name type="common">House mosquito</name>
    <dbReference type="NCBI Taxonomy" id="7175"/>
    <lineage>
        <taxon>Eukaryota</taxon>
        <taxon>Metazoa</taxon>
        <taxon>Ecdysozoa</taxon>
        <taxon>Arthropoda</taxon>
        <taxon>Hexapoda</taxon>
        <taxon>Insecta</taxon>
        <taxon>Pterygota</taxon>
        <taxon>Neoptera</taxon>
        <taxon>Endopterygota</taxon>
        <taxon>Diptera</taxon>
        <taxon>Nematocera</taxon>
        <taxon>Culicoidea</taxon>
        <taxon>Culicidae</taxon>
        <taxon>Culicinae</taxon>
        <taxon>Culicini</taxon>
        <taxon>Culex</taxon>
        <taxon>Culex</taxon>
    </lineage>
</organism>
<protein>
    <submittedName>
        <fullName evidence="2">(northern house mosquito) hypothetical protein</fullName>
    </submittedName>
</protein>
<dbReference type="AlphaFoldDB" id="A0A8D8C213"/>
<feature type="region of interest" description="Disordered" evidence="1">
    <location>
        <begin position="70"/>
        <end position="121"/>
    </location>
</feature>
<proteinExistence type="predicted"/>
<name>A0A8D8C213_CULPI</name>